<keyword evidence="1" id="KW-1133">Transmembrane helix</keyword>
<dbReference type="Proteomes" id="UP001256400">
    <property type="component" value="Chromosome"/>
</dbReference>
<reference evidence="2" key="1">
    <citation type="submission" date="2023-09" db="EMBL/GenBank/DDBJ databases">
        <title>Acinetobacter soli.</title>
        <authorList>
            <person name="Kim B."/>
            <person name="Kim D."/>
            <person name="Park D."/>
        </authorList>
    </citation>
    <scope>NUCLEOTIDE SEQUENCE</scope>
    <source>
        <strain evidence="2">2023.05</strain>
    </source>
</reference>
<proteinExistence type="predicted"/>
<keyword evidence="1" id="KW-0472">Membrane</keyword>
<keyword evidence="1" id="KW-0812">Transmembrane</keyword>
<feature type="transmembrane region" description="Helical" evidence="1">
    <location>
        <begin position="213"/>
        <end position="230"/>
    </location>
</feature>
<gene>
    <name evidence="2" type="ORF">RHP80_10045</name>
</gene>
<dbReference type="RefSeq" id="WP_055414802.1">
    <property type="nucleotide sequence ID" value="NZ_BKLW01000029.1"/>
</dbReference>
<accession>A0AB38YTA5</accession>
<dbReference type="AlphaFoldDB" id="A0AB38YTA5"/>
<evidence type="ECO:0000256" key="1">
    <source>
        <dbReference type="SAM" id="Phobius"/>
    </source>
</evidence>
<evidence type="ECO:0000313" key="3">
    <source>
        <dbReference type="Proteomes" id="UP001256400"/>
    </source>
</evidence>
<name>A0AB38YTA5_9GAMM</name>
<sequence>MSISIWENLNFNFNEFTCVRKGFLRTENGSFLLFRDDEGKLKLKVVGIVSDDLELNRKSGYIDKNESLIIFEHKLLKQKILMYALPIQQTHSLVGDNPKYTDIFIVDEIVFEDSYEQIGAEYLIEFVDNFKINHIFPHLMKWGENHERIFEIYGSDCQLIQKIVNLEHFDRNSIGFRFEGSEVYIVKIKDGDKGIILYKKNLESDKRERIRGIISYILGCPLIFYGYTFVNKYITPSYSYLRNIHDNERGLLAINVQVPTLLV</sequence>
<organism evidence="2 3">
    <name type="scientific">Acinetobacter soli</name>
    <dbReference type="NCBI Taxonomy" id="487316"/>
    <lineage>
        <taxon>Bacteria</taxon>
        <taxon>Pseudomonadati</taxon>
        <taxon>Pseudomonadota</taxon>
        <taxon>Gammaproteobacteria</taxon>
        <taxon>Moraxellales</taxon>
        <taxon>Moraxellaceae</taxon>
        <taxon>Acinetobacter</taxon>
    </lineage>
</organism>
<dbReference type="EMBL" id="CP134206">
    <property type="protein sequence ID" value="WND04566.1"/>
    <property type="molecule type" value="Genomic_DNA"/>
</dbReference>
<evidence type="ECO:0000313" key="2">
    <source>
        <dbReference type="EMBL" id="WND04566.1"/>
    </source>
</evidence>
<protein>
    <submittedName>
        <fullName evidence="2">Uncharacterized protein</fullName>
    </submittedName>
</protein>